<evidence type="ECO:0000256" key="1">
    <source>
        <dbReference type="ARBA" id="ARBA00004651"/>
    </source>
</evidence>
<dbReference type="Gene3D" id="1.10.3720.10">
    <property type="entry name" value="MetI-like"/>
    <property type="match status" value="1"/>
</dbReference>
<comment type="similarity">
    <text evidence="2">Belongs to the binding-protein-dependent transport system permease family. HisMQ subfamily.</text>
</comment>
<evidence type="ECO:0000256" key="9">
    <source>
        <dbReference type="RuleBase" id="RU363032"/>
    </source>
</evidence>
<feature type="transmembrane region" description="Helical" evidence="9">
    <location>
        <begin position="191"/>
        <end position="214"/>
    </location>
</feature>
<evidence type="ECO:0000256" key="6">
    <source>
        <dbReference type="ARBA" id="ARBA00022970"/>
    </source>
</evidence>
<dbReference type="InterPro" id="IPR010065">
    <property type="entry name" value="AA_ABC_transptr_permease_3TM"/>
</dbReference>
<organism evidence="11 12">
    <name type="scientific">Eubacterium maltosivorans</name>
    <dbReference type="NCBI Taxonomy" id="2041044"/>
    <lineage>
        <taxon>Bacteria</taxon>
        <taxon>Bacillati</taxon>
        <taxon>Bacillota</taxon>
        <taxon>Clostridia</taxon>
        <taxon>Eubacteriales</taxon>
        <taxon>Eubacteriaceae</taxon>
        <taxon>Eubacterium</taxon>
    </lineage>
</organism>
<evidence type="ECO:0000256" key="8">
    <source>
        <dbReference type="ARBA" id="ARBA00023136"/>
    </source>
</evidence>
<feature type="domain" description="ABC transmembrane type-1" evidence="10">
    <location>
        <begin position="49"/>
        <end position="237"/>
    </location>
</feature>
<reference evidence="11 12" key="1">
    <citation type="submission" date="2018-05" db="EMBL/GenBank/DDBJ databases">
        <title>Genome comparison of Eubacterium sp.</title>
        <authorList>
            <person name="Feng Y."/>
            <person name="Sanchez-Andrea I."/>
            <person name="Stams A.J.M."/>
            <person name="De Vos W.M."/>
        </authorList>
    </citation>
    <scope>NUCLEOTIDE SEQUENCE [LARGE SCALE GENOMIC DNA]</scope>
    <source>
        <strain evidence="11 12">YI</strain>
    </source>
</reference>
<evidence type="ECO:0000313" key="11">
    <source>
        <dbReference type="EMBL" id="QCT70108.1"/>
    </source>
</evidence>
<gene>
    <name evidence="11" type="ORF">CPZ25_001875</name>
</gene>
<name>A0A4P9C400_EUBML</name>
<accession>A0A4P9C400</accession>
<evidence type="ECO:0000259" key="10">
    <source>
        <dbReference type="PROSITE" id="PS50928"/>
    </source>
</evidence>
<keyword evidence="3 9" id="KW-0813">Transport</keyword>
<keyword evidence="8 9" id="KW-0472">Membrane</keyword>
<dbReference type="AlphaFoldDB" id="A0A4P9C400"/>
<feature type="transmembrane region" description="Helical" evidence="9">
    <location>
        <begin position="220"/>
        <end position="240"/>
    </location>
</feature>
<feature type="transmembrane region" description="Helical" evidence="9">
    <location>
        <begin position="114"/>
        <end position="134"/>
    </location>
</feature>
<keyword evidence="12" id="KW-1185">Reference proteome</keyword>
<proteinExistence type="inferred from homology"/>
<dbReference type="PANTHER" id="PTHR30614">
    <property type="entry name" value="MEMBRANE COMPONENT OF AMINO ACID ABC TRANSPORTER"/>
    <property type="match status" value="1"/>
</dbReference>
<keyword evidence="7 9" id="KW-1133">Transmembrane helix</keyword>
<evidence type="ECO:0000256" key="7">
    <source>
        <dbReference type="ARBA" id="ARBA00022989"/>
    </source>
</evidence>
<keyword evidence="6" id="KW-0029">Amino-acid transport</keyword>
<evidence type="ECO:0000256" key="4">
    <source>
        <dbReference type="ARBA" id="ARBA00022475"/>
    </source>
</evidence>
<protein>
    <recommendedName>
        <fullName evidence="10">ABC transmembrane type-1 domain-containing protein</fullName>
    </recommendedName>
</protein>
<sequence length="246" mass="27538">MVRKYSRLLQYLAAGVLFLLLILYVLGNTTDHPRYYLILDQWPLLLSGIGYTLLVSAVTLVLSAVLGFVIYLMMKSRVPFIRGMAVVFREIIMGTPLLVMVFLAVYVLGEAVHISSKFVLGIAALTLYTAPYVANSYQSAAEVIDEDQYVVMELYHFTGFQKYFYVILPQMVKPLLPAFINHLSGIIKGSALLKVVSFPEIAYVITVIAAKNWASVEGYLVMWIAYLAVTIPLSLLAQLIGRRLSR</sequence>
<comment type="subcellular location">
    <subcellularLocation>
        <location evidence="1 9">Cell membrane</location>
        <topology evidence="1 9">Multi-pass membrane protein</topology>
    </subcellularLocation>
</comment>
<keyword evidence="5 9" id="KW-0812">Transmembrane</keyword>
<dbReference type="Proteomes" id="UP000218387">
    <property type="component" value="Chromosome"/>
</dbReference>
<dbReference type="NCBIfam" id="TIGR01726">
    <property type="entry name" value="HEQRo_perm_3TM"/>
    <property type="match status" value="1"/>
</dbReference>
<dbReference type="GO" id="GO:0006865">
    <property type="term" value="P:amino acid transport"/>
    <property type="evidence" value="ECO:0007669"/>
    <property type="project" value="UniProtKB-KW"/>
</dbReference>
<dbReference type="GO" id="GO:0043190">
    <property type="term" value="C:ATP-binding cassette (ABC) transporter complex"/>
    <property type="evidence" value="ECO:0007669"/>
    <property type="project" value="InterPro"/>
</dbReference>
<dbReference type="InterPro" id="IPR043429">
    <property type="entry name" value="ArtM/GltK/GlnP/TcyL/YhdX-like"/>
</dbReference>
<feature type="transmembrane region" description="Helical" evidence="9">
    <location>
        <begin position="51"/>
        <end position="74"/>
    </location>
</feature>
<dbReference type="Pfam" id="PF00528">
    <property type="entry name" value="BPD_transp_1"/>
    <property type="match status" value="1"/>
</dbReference>
<dbReference type="InterPro" id="IPR000515">
    <property type="entry name" value="MetI-like"/>
</dbReference>
<dbReference type="KEGG" id="emt:CPZ25_001875"/>
<feature type="transmembrane region" description="Helical" evidence="9">
    <location>
        <begin position="86"/>
        <end position="108"/>
    </location>
</feature>
<keyword evidence="4" id="KW-1003">Cell membrane</keyword>
<evidence type="ECO:0000256" key="3">
    <source>
        <dbReference type="ARBA" id="ARBA00022448"/>
    </source>
</evidence>
<evidence type="ECO:0000256" key="2">
    <source>
        <dbReference type="ARBA" id="ARBA00010072"/>
    </source>
</evidence>
<dbReference type="SUPFAM" id="SSF161098">
    <property type="entry name" value="MetI-like"/>
    <property type="match status" value="1"/>
</dbReference>
<evidence type="ECO:0000313" key="12">
    <source>
        <dbReference type="Proteomes" id="UP000218387"/>
    </source>
</evidence>
<dbReference type="InterPro" id="IPR035906">
    <property type="entry name" value="MetI-like_sf"/>
</dbReference>
<dbReference type="RefSeq" id="WP_096919491.1">
    <property type="nucleotide sequence ID" value="NZ_CP029487.1"/>
</dbReference>
<dbReference type="EMBL" id="CP029487">
    <property type="protein sequence ID" value="QCT70108.1"/>
    <property type="molecule type" value="Genomic_DNA"/>
</dbReference>
<dbReference type="CDD" id="cd06261">
    <property type="entry name" value="TM_PBP2"/>
    <property type="match status" value="1"/>
</dbReference>
<evidence type="ECO:0000256" key="5">
    <source>
        <dbReference type="ARBA" id="ARBA00022692"/>
    </source>
</evidence>
<dbReference type="PANTHER" id="PTHR30614:SF20">
    <property type="entry name" value="GLUTAMINE TRANSPORT SYSTEM PERMEASE PROTEIN GLNP"/>
    <property type="match status" value="1"/>
</dbReference>
<dbReference type="GO" id="GO:0022857">
    <property type="term" value="F:transmembrane transporter activity"/>
    <property type="evidence" value="ECO:0007669"/>
    <property type="project" value="InterPro"/>
</dbReference>
<dbReference type="PROSITE" id="PS50928">
    <property type="entry name" value="ABC_TM1"/>
    <property type="match status" value="1"/>
</dbReference>